<protein>
    <submittedName>
        <fullName evidence="2">Uncharacterized protein</fullName>
    </submittedName>
</protein>
<dbReference type="EMBL" id="BGPR01000173">
    <property type="protein sequence ID" value="GBM01827.1"/>
    <property type="molecule type" value="Genomic_DNA"/>
</dbReference>
<feature type="transmembrane region" description="Helical" evidence="1">
    <location>
        <begin position="97"/>
        <end position="119"/>
    </location>
</feature>
<sequence length="134" mass="15221">MGNRLLILCHSVVSTFALIVYLSAHRERGGDASVSDGRTSYGLSSCLLASLHHRGQEATRKRRNGLCLKTPFETHWLRLGFVDPAEKKLSSKKVEEIRIMLLVKSMVLTFWTPALLVLFRTPLPILMQIERNFK</sequence>
<dbReference type="Proteomes" id="UP000499080">
    <property type="component" value="Unassembled WGS sequence"/>
</dbReference>
<evidence type="ECO:0000256" key="1">
    <source>
        <dbReference type="SAM" id="Phobius"/>
    </source>
</evidence>
<keyword evidence="1" id="KW-0472">Membrane</keyword>
<evidence type="ECO:0000313" key="2">
    <source>
        <dbReference type="EMBL" id="GBM01827.1"/>
    </source>
</evidence>
<feature type="transmembrane region" description="Helical" evidence="1">
    <location>
        <begin position="5"/>
        <end position="24"/>
    </location>
</feature>
<dbReference type="AlphaFoldDB" id="A0A4Y2CDK6"/>
<keyword evidence="3" id="KW-1185">Reference proteome</keyword>
<reference evidence="2 3" key="1">
    <citation type="journal article" date="2019" name="Sci. Rep.">
        <title>Orb-weaving spider Araneus ventricosus genome elucidates the spidroin gene catalogue.</title>
        <authorList>
            <person name="Kono N."/>
            <person name="Nakamura H."/>
            <person name="Ohtoshi R."/>
            <person name="Moran D.A.P."/>
            <person name="Shinohara A."/>
            <person name="Yoshida Y."/>
            <person name="Fujiwara M."/>
            <person name="Mori M."/>
            <person name="Tomita M."/>
            <person name="Arakawa K."/>
        </authorList>
    </citation>
    <scope>NUCLEOTIDE SEQUENCE [LARGE SCALE GENOMIC DNA]</scope>
</reference>
<evidence type="ECO:0000313" key="3">
    <source>
        <dbReference type="Proteomes" id="UP000499080"/>
    </source>
</evidence>
<gene>
    <name evidence="2" type="ORF">AVEN_205485_1</name>
</gene>
<keyword evidence="1" id="KW-1133">Transmembrane helix</keyword>
<comment type="caution">
    <text evidence="2">The sequence shown here is derived from an EMBL/GenBank/DDBJ whole genome shotgun (WGS) entry which is preliminary data.</text>
</comment>
<proteinExistence type="predicted"/>
<name>A0A4Y2CDK6_ARAVE</name>
<accession>A0A4Y2CDK6</accession>
<organism evidence="2 3">
    <name type="scientific">Araneus ventricosus</name>
    <name type="common">Orbweaver spider</name>
    <name type="synonym">Epeira ventricosa</name>
    <dbReference type="NCBI Taxonomy" id="182803"/>
    <lineage>
        <taxon>Eukaryota</taxon>
        <taxon>Metazoa</taxon>
        <taxon>Ecdysozoa</taxon>
        <taxon>Arthropoda</taxon>
        <taxon>Chelicerata</taxon>
        <taxon>Arachnida</taxon>
        <taxon>Araneae</taxon>
        <taxon>Araneomorphae</taxon>
        <taxon>Entelegynae</taxon>
        <taxon>Araneoidea</taxon>
        <taxon>Araneidae</taxon>
        <taxon>Araneus</taxon>
    </lineage>
</organism>
<keyword evidence="1" id="KW-0812">Transmembrane</keyword>